<organism evidence="3">
    <name type="scientific">Paraconexibacter sp. AEG42_29</name>
    <dbReference type="NCBI Taxonomy" id="2997339"/>
    <lineage>
        <taxon>Bacteria</taxon>
        <taxon>Bacillati</taxon>
        <taxon>Actinomycetota</taxon>
        <taxon>Thermoleophilia</taxon>
        <taxon>Solirubrobacterales</taxon>
        <taxon>Paraconexibacteraceae</taxon>
        <taxon>Paraconexibacter</taxon>
    </lineage>
</organism>
<dbReference type="PROSITE" id="PS50937">
    <property type="entry name" value="HTH_MERR_2"/>
    <property type="match status" value="1"/>
</dbReference>
<dbReference type="KEGG" id="parq:DSM112329_01108"/>
<keyword evidence="1" id="KW-0238">DNA-binding</keyword>
<sequence length="151" mass="17011">MTSFSTVEQAAELPIREVARRTGFSRATLRYYESIGLVAPVARDDSSGHRRYDERAVQMLEALACLRTTGMGVEAMRAYLHNMERGHVAAADQRRLFEEHHARVMREIEQLHTRARYLDGKVRLWAAREAGDADGQAGAIEDLGVLTEALR</sequence>
<dbReference type="GO" id="GO:0003677">
    <property type="term" value="F:DNA binding"/>
    <property type="evidence" value="ECO:0007669"/>
    <property type="project" value="UniProtKB-KW"/>
</dbReference>
<proteinExistence type="predicted"/>
<dbReference type="EMBL" id="CP114014">
    <property type="protein sequence ID" value="XAY04275.1"/>
    <property type="molecule type" value="Genomic_DNA"/>
</dbReference>
<reference evidence="3" key="1">
    <citation type="submission" date="2022-12" db="EMBL/GenBank/DDBJ databases">
        <title>Paraconexibacter alkalitolerans sp. nov. and Baekduia alba sp. nov., isolated from soil and emended description of the genera Paraconexibacter (Chun et al., 2020) and Baekduia (An et al., 2020).</title>
        <authorList>
            <person name="Vieira S."/>
            <person name="Huber K.J."/>
            <person name="Geppert A."/>
            <person name="Wolf J."/>
            <person name="Neumann-Schaal M."/>
            <person name="Muesken M."/>
            <person name="Overmann J."/>
        </authorList>
    </citation>
    <scope>NUCLEOTIDE SEQUENCE</scope>
    <source>
        <strain evidence="3">AEG42_29</strain>
    </source>
</reference>
<dbReference type="RefSeq" id="WP_354700818.1">
    <property type="nucleotide sequence ID" value="NZ_CP114014.1"/>
</dbReference>
<feature type="domain" description="HTH merR-type" evidence="2">
    <location>
        <begin position="12"/>
        <end position="82"/>
    </location>
</feature>
<dbReference type="InterPro" id="IPR000551">
    <property type="entry name" value="MerR-type_HTH_dom"/>
</dbReference>
<accession>A0AAU7ARF6</accession>
<dbReference type="PANTHER" id="PTHR30204:SF98">
    <property type="entry name" value="HTH-TYPE TRANSCRIPTIONAL REGULATOR ADHR"/>
    <property type="match status" value="1"/>
</dbReference>
<dbReference type="SUPFAM" id="SSF46955">
    <property type="entry name" value="Putative DNA-binding domain"/>
    <property type="match status" value="1"/>
</dbReference>
<dbReference type="CDD" id="cd01109">
    <property type="entry name" value="HTH_YyaN"/>
    <property type="match status" value="1"/>
</dbReference>
<protein>
    <recommendedName>
        <fullName evidence="2">HTH merR-type domain-containing protein</fullName>
    </recommendedName>
</protein>
<dbReference type="Gene3D" id="1.10.1660.10">
    <property type="match status" value="1"/>
</dbReference>
<dbReference type="InterPro" id="IPR047057">
    <property type="entry name" value="MerR_fam"/>
</dbReference>
<gene>
    <name evidence="3" type="ORF">DSM112329_01108</name>
</gene>
<name>A0AAU7ARF6_9ACTN</name>
<dbReference type="Pfam" id="PF13411">
    <property type="entry name" value="MerR_1"/>
    <property type="match status" value="1"/>
</dbReference>
<dbReference type="InterPro" id="IPR009061">
    <property type="entry name" value="DNA-bd_dom_put_sf"/>
</dbReference>
<dbReference type="GO" id="GO:0003700">
    <property type="term" value="F:DNA-binding transcription factor activity"/>
    <property type="evidence" value="ECO:0007669"/>
    <property type="project" value="InterPro"/>
</dbReference>
<evidence type="ECO:0000313" key="3">
    <source>
        <dbReference type="EMBL" id="XAY04275.1"/>
    </source>
</evidence>
<evidence type="ECO:0000259" key="2">
    <source>
        <dbReference type="PROSITE" id="PS50937"/>
    </source>
</evidence>
<evidence type="ECO:0000256" key="1">
    <source>
        <dbReference type="ARBA" id="ARBA00023125"/>
    </source>
</evidence>
<dbReference type="PANTHER" id="PTHR30204">
    <property type="entry name" value="REDOX-CYCLING DRUG-SENSING TRANSCRIPTIONAL ACTIVATOR SOXR"/>
    <property type="match status" value="1"/>
</dbReference>
<dbReference type="AlphaFoldDB" id="A0AAU7ARF6"/>
<dbReference type="SMART" id="SM00422">
    <property type="entry name" value="HTH_MERR"/>
    <property type="match status" value="1"/>
</dbReference>